<name>A0ABW5N3G4_9FLAO</name>
<dbReference type="InterPro" id="IPR001466">
    <property type="entry name" value="Beta-lactam-related"/>
</dbReference>
<dbReference type="InterPro" id="IPR050789">
    <property type="entry name" value="Diverse_Enzym_Activities"/>
</dbReference>
<feature type="chain" id="PRO_5046676512" evidence="1">
    <location>
        <begin position="20"/>
        <end position="366"/>
    </location>
</feature>
<evidence type="ECO:0000313" key="4">
    <source>
        <dbReference type="Proteomes" id="UP001597459"/>
    </source>
</evidence>
<dbReference type="EMBL" id="JBHULX010000003">
    <property type="protein sequence ID" value="MFD2590165.1"/>
    <property type="molecule type" value="Genomic_DNA"/>
</dbReference>
<gene>
    <name evidence="3" type="ORF">ACFSTE_04935</name>
</gene>
<organism evidence="3 4">
    <name type="scientific">Aquimarina hainanensis</name>
    <dbReference type="NCBI Taxonomy" id="1578017"/>
    <lineage>
        <taxon>Bacteria</taxon>
        <taxon>Pseudomonadati</taxon>
        <taxon>Bacteroidota</taxon>
        <taxon>Flavobacteriia</taxon>
        <taxon>Flavobacteriales</taxon>
        <taxon>Flavobacteriaceae</taxon>
        <taxon>Aquimarina</taxon>
    </lineage>
</organism>
<protein>
    <submittedName>
        <fullName evidence="3">Serine hydrolase domain-containing protein</fullName>
        <ecNumber evidence="3">3.-.-.-</ecNumber>
    </submittedName>
</protein>
<feature type="signal peptide" evidence="1">
    <location>
        <begin position="1"/>
        <end position="19"/>
    </location>
</feature>
<evidence type="ECO:0000313" key="3">
    <source>
        <dbReference type="EMBL" id="MFD2590165.1"/>
    </source>
</evidence>
<dbReference type="Pfam" id="PF00144">
    <property type="entry name" value="Beta-lactamase"/>
    <property type="match status" value="1"/>
</dbReference>
<dbReference type="Proteomes" id="UP001597459">
    <property type="component" value="Unassembled WGS sequence"/>
</dbReference>
<dbReference type="SUPFAM" id="SSF56601">
    <property type="entry name" value="beta-lactamase/transpeptidase-like"/>
    <property type="match status" value="1"/>
</dbReference>
<keyword evidence="3" id="KW-0378">Hydrolase</keyword>
<evidence type="ECO:0000259" key="2">
    <source>
        <dbReference type="Pfam" id="PF00144"/>
    </source>
</evidence>
<feature type="domain" description="Beta-lactamase-related" evidence="2">
    <location>
        <begin position="62"/>
        <end position="340"/>
    </location>
</feature>
<comment type="caution">
    <text evidence="3">The sequence shown here is derived from an EMBL/GenBank/DDBJ whole genome shotgun (WGS) entry which is preliminary data.</text>
</comment>
<proteinExistence type="predicted"/>
<dbReference type="EC" id="3.-.-.-" evidence="3"/>
<dbReference type="RefSeq" id="WP_378255702.1">
    <property type="nucleotide sequence ID" value="NZ_JBHSJV010000001.1"/>
</dbReference>
<evidence type="ECO:0000256" key="1">
    <source>
        <dbReference type="SAM" id="SignalP"/>
    </source>
</evidence>
<dbReference type="InterPro" id="IPR012338">
    <property type="entry name" value="Beta-lactam/transpept-like"/>
</dbReference>
<dbReference type="Gene3D" id="3.40.710.10">
    <property type="entry name" value="DD-peptidase/beta-lactamase superfamily"/>
    <property type="match status" value="1"/>
</dbReference>
<sequence length="366" mass="41789">MYKFKLTLFILIFSQVLLGQETSFTPRQLKDGWNTSNSLTGNKVLKKMDSLIASSHFKQITSIVIAHQGNLVFEKYYNGAKDSTLHNTRSATKTIAGTLIGCLIDDKKLTSEKEFASKYSKRKNIYYPDVRKDSITIEDLLTMSSSLECDDWNQLSRGNEERMYLVEDWVKFYWDLPIKGYPEWVTKPENSEYGRSFSYCTAGVVVLGDIINHISGNLDTYAKKSLFNKLGISNYHWQMTPINIPMTGGGLGLRSRDLLKFGQLYLNQGKWKGTQIISKDWVTKSTTPKAKFNVDREYKYGYLWWISDFGNEKAYYMTGTGGNKVVVFPDLDMVVVLTSSFYNGGMKSHNQTSKLLSEYIVPAIKK</sequence>
<accession>A0ABW5N3G4</accession>
<dbReference type="GO" id="GO:0016787">
    <property type="term" value="F:hydrolase activity"/>
    <property type="evidence" value="ECO:0007669"/>
    <property type="project" value="UniProtKB-KW"/>
</dbReference>
<dbReference type="PANTHER" id="PTHR43283:SF7">
    <property type="entry name" value="BETA-LACTAMASE-RELATED DOMAIN-CONTAINING PROTEIN"/>
    <property type="match status" value="1"/>
</dbReference>
<dbReference type="PANTHER" id="PTHR43283">
    <property type="entry name" value="BETA-LACTAMASE-RELATED"/>
    <property type="match status" value="1"/>
</dbReference>
<keyword evidence="4" id="KW-1185">Reference proteome</keyword>
<keyword evidence="1" id="KW-0732">Signal</keyword>
<reference evidence="4" key="1">
    <citation type="journal article" date="2019" name="Int. J. Syst. Evol. Microbiol.">
        <title>The Global Catalogue of Microorganisms (GCM) 10K type strain sequencing project: providing services to taxonomists for standard genome sequencing and annotation.</title>
        <authorList>
            <consortium name="The Broad Institute Genomics Platform"/>
            <consortium name="The Broad Institute Genome Sequencing Center for Infectious Disease"/>
            <person name="Wu L."/>
            <person name="Ma J."/>
        </authorList>
    </citation>
    <scope>NUCLEOTIDE SEQUENCE [LARGE SCALE GENOMIC DNA]</scope>
    <source>
        <strain evidence="4">KCTC 42423</strain>
    </source>
</reference>